<keyword evidence="3" id="KW-1185">Reference proteome</keyword>
<sequence length="116" mass="12466">MITTDPTTLSKAIESRDADGVLAWYADDATLTVLDKDHPPAAPLVLSGTGEIGAYYRDVCGRNIRHEVRDLLSTTDGLAYAQHCRYPDGTAVVCVTVAATRAGRITSQTAIQVWDS</sequence>
<protein>
    <submittedName>
        <fullName evidence="2">Nuclear transport factor 2 family protein</fullName>
    </submittedName>
</protein>
<feature type="domain" description="SnoaL-like" evidence="1">
    <location>
        <begin position="11"/>
        <end position="107"/>
    </location>
</feature>
<dbReference type="Pfam" id="PF12680">
    <property type="entry name" value="SnoaL_2"/>
    <property type="match status" value="1"/>
</dbReference>
<accession>A0ABW2I1J1</accession>
<dbReference type="InterPro" id="IPR032710">
    <property type="entry name" value="NTF2-like_dom_sf"/>
</dbReference>
<evidence type="ECO:0000313" key="3">
    <source>
        <dbReference type="Proteomes" id="UP001596548"/>
    </source>
</evidence>
<gene>
    <name evidence="2" type="ORF">ACFQS1_32550</name>
</gene>
<dbReference type="SUPFAM" id="SSF54427">
    <property type="entry name" value="NTF2-like"/>
    <property type="match status" value="1"/>
</dbReference>
<dbReference type="Proteomes" id="UP001596548">
    <property type="component" value="Unassembled WGS sequence"/>
</dbReference>
<dbReference type="RefSeq" id="WP_378975807.1">
    <property type="nucleotide sequence ID" value="NZ_JBHTBJ010000037.1"/>
</dbReference>
<evidence type="ECO:0000313" key="2">
    <source>
        <dbReference type="EMBL" id="MFC7278722.1"/>
    </source>
</evidence>
<proteinExistence type="predicted"/>
<reference evidence="3" key="1">
    <citation type="journal article" date="2019" name="Int. J. Syst. Evol. Microbiol.">
        <title>The Global Catalogue of Microorganisms (GCM) 10K type strain sequencing project: providing services to taxonomists for standard genome sequencing and annotation.</title>
        <authorList>
            <consortium name="The Broad Institute Genomics Platform"/>
            <consortium name="The Broad Institute Genome Sequencing Center for Infectious Disease"/>
            <person name="Wu L."/>
            <person name="Ma J."/>
        </authorList>
    </citation>
    <scope>NUCLEOTIDE SEQUENCE [LARGE SCALE GENOMIC DNA]</scope>
    <source>
        <strain evidence="3">XZYJT-10</strain>
    </source>
</reference>
<dbReference type="Gene3D" id="3.10.450.50">
    <property type="match status" value="1"/>
</dbReference>
<organism evidence="2 3">
    <name type="scientific">Paractinoplanes rhizophilus</name>
    <dbReference type="NCBI Taxonomy" id="1416877"/>
    <lineage>
        <taxon>Bacteria</taxon>
        <taxon>Bacillati</taxon>
        <taxon>Actinomycetota</taxon>
        <taxon>Actinomycetes</taxon>
        <taxon>Micromonosporales</taxon>
        <taxon>Micromonosporaceae</taxon>
        <taxon>Paractinoplanes</taxon>
    </lineage>
</organism>
<dbReference type="InterPro" id="IPR037401">
    <property type="entry name" value="SnoaL-like"/>
</dbReference>
<comment type="caution">
    <text evidence="2">The sequence shown here is derived from an EMBL/GenBank/DDBJ whole genome shotgun (WGS) entry which is preliminary data.</text>
</comment>
<evidence type="ECO:0000259" key="1">
    <source>
        <dbReference type="Pfam" id="PF12680"/>
    </source>
</evidence>
<dbReference type="EMBL" id="JBHTBJ010000037">
    <property type="protein sequence ID" value="MFC7278722.1"/>
    <property type="molecule type" value="Genomic_DNA"/>
</dbReference>
<name>A0ABW2I1J1_9ACTN</name>